<keyword evidence="1" id="KW-1185">Reference proteome</keyword>
<evidence type="ECO:0000313" key="1">
    <source>
        <dbReference type="Proteomes" id="UP000515126"/>
    </source>
</evidence>
<reference evidence="2" key="1">
    <citation type="submission" date="2025-08" db="UniProtKB">
        <authorList>
            <consortium name="RefSeq"/>
        </authorList>
    </citation>
    <scope>IDENTIFICATION</scope>
</reference>
<organism evidence="1 2">
    <name type="scientific">Mus caroli</name>
    <name type="common">Ryukyu mouse</name>
    <name type="synonym">Ricefield mouse</name>
    <dbReference type="NCBI Taxonomy" id="10089"/>
    <lineage>
        <taxon>Eukaryota</taxon>
        <taxon>Metazoa</taxon>
        <taxon>Chordata</taxon>
        <taxon>Craniata</taxon>
        <taxon>Vertebrata</taxon>
        <taxon>Euteleostomi</taxon>
        <taxon>Mammalia</taxon>
        <taxon>Eutheria</taxon>
        <taxon>Euarchontoglires</taxon>
        <taxon>Glires</taxon>
        <taxon>Rodentia</taxon>
        <taxon>Myomorpha</taxon>
        <taxon>Muroidea</taxon>
        <taxon>Muridae</taxon>
        <taxon>Murinae</taxon>
        <taxon>Mus</taxon>
        <taxon>Mus</taxon>
    </lineage>
</organism>
<evidence type="ECO:0000313" key="2">
    <source>
        <dbReference type="RefSeq" id="XP_021036707.1"/>
    </source>
</evidence>
<dbReference type="RefSeq" id="XP_021036707.1">
    <property type="nucleotide sequence ID" value="XM_021181048.1"/>
</dbReference>
<protein>
    <submittedName>
        <fullName evidence="2">Host cell factor C1 regulator 1-like</fullName>
    </submittedName>
</protein>
<dbReference type="GeneID" id="110308627"/>
<accession>A0A6P5R3W3</accession>
<dbReference type="Proteomes" id="UP000515126">
    <property type="component" value="Chromosome 13"/>
</dbReference>
<dbReference type="Pfam" id="PF15226">
    <property type="entry name" value="HPIP"/>
    <property type="match status" value="1"/>
</dbReference>
<name>A0A6P5R3W3_MUSCR</name>
<proteinExistence type="predicted"/>
<sequence length="62" mass="7153">MAAHFFWLSLHNDHPYCIPPCLELLLWHDPQSLIPEALRLLRLGNTPSPYYPAFPVGDIIEL</sequence>
<dbReference type="KEGG" id="mcal:110308627"/>
<dbReference type="InterPro" id="IPR029195">
    <property type="entry name" value="HCFC1R1"/>
</dbReference>
<dbReference type="AlphaFoldDB" id="A0A6P5R3W3"/>
<gene>
    <name evidence="2" type="primary">LOC110308627</name>
</gene>